<feature type="transmembrane region" description="Helical" evidence="5">
    <location>
        <begin position="81"/>
        <end position="100"/>
    </location>
</feature>
<evidence type="ECO:0000256" key="4">
    <source>
        <dbReference type="ARBA" id="ARBA00023136"/>
    </source>
</evidence>
<keyword evidence="3 5" id="KW-1133">Transmembrane helix</keyword>
<dbReference type="Pfam" id="PF07690">
    <property type="entry name" value="MFS_1"/>
    <property type="match status" value="1"/>
</dbReference>
<dbReference type="EMBL" id="JBHTLP010000018">
    <property type="protein sequence ID" value="MFD1143696.1"/>
    <property type="molecule type" value="Genomic_DNA"/>
</dbReference>
<dbReference type="InterPro" id="IPR036259">
    <property type="entry name" value="MFS_trans_sf"/>
</dbReference>
<dbReference type="RefSeq" id="WP_379884646.1">
    <property type="nucleotide sequence ID" value="NZ_JBHTLP010000018.1"/>
</dbReference>
<evidence type="ECO:0000313" key="6">
    <source>
        <dbReference type="EMBL" id="MFD1143696.1"/>
    </source>
</evidence>
<evidence type="ECO:0000256" key="1">
    <source>
        <dbReference type="ARBA" id="ARBA00004141"/>
    </source>
</evidence>
<proteinExistence type="predicted"/>
<protein>
    <submittedName>
        <fullName evidence="6">MFS transporter</fullName>
    </submittedName>
</protein>
<dbReference type="Proteomes" id="UP001597116">
    <property type="component" value="Unassembled WGS sequence"/>
</dbReference>
<evidence type="ECO:0000256" key="3">
    <source>
        <dbReference type="ARBA" id="ARBA00022989"/>
    </source>
</evidence>
<keyword evidence="4 5" id="KW-0472">Membrane</keyword>
<dbReference type="Gene3D" id="1.20.1250.20">
    <property type="entry name" value="MFS general substrate transporter like domains"/>
    <property type="match status" value="1"/>
</dbReference>
<feature type="transmembrane region" description="Helical" evidence="5">
    <location>
        <begin position="50"/>
        <end position="69"/>
    </location>
</feature>
<feature type="transmembrane region" description="Helical" evidence="5">
    <location>
        <begin position="305"/>
        <end position="325"/>
    </location>
</feature>
<evidence type="ECO:0000256" key="2">
    <source>
        <dbReference type="ARBA" id="ARBA00022692"/>
    </source>
</evidence>
<feature type="transmembrane region" description="Helical" evidence="5">
    <location>
        <begin position="234"/>
        <end position="252"/>
    </location>
</feature>
<reference evidence="7" key="1">
    <citation type="journal article" date="2019" name="Int. J. Syst. Evol. Microbiol.">
        <title>The Global Catalogue of Microorganisms (GCM) 10K type strain sequencing project: providing services to taxonomists for standard genome sequencing and annotation.</title>
        <authorList>
            <consortium name="The Broad Institute Genomics Platform"/>
            <consortium name="The Broad Institute Genome Sequencing Center for Infectious Disease"/>
            <person name="Wu L."/>
            <person name="Ma J."/>
        </authorList>
    </citation>
    <scope>NUCLEOTIDE SEQUENCE [LARGE SCALE GENOMIC DNA]</scope>
    <source>
        <strain evidence="7">CCUG 55608</strain>
    </source>
</reference>
<comment type="subcellular location">
    <subcellularLocation>
        <location evidence="1">Membrane</location>
        <topology evidence="1">Multi-pass membrane protein</topology>
    </subcellularLocation>
</comment>
<evidence type="ECO:0000313" key="7">
    <source>
        <dbReference type="Proteomes" id="UP001597116"/>
    </source>
</evidence>
<organism evidence="6 7">
    <name type="scientific">Larkinella insperata</name>
    <dbReference type="NCBI Taxonomy" id="332158"/>
    <lineage>
        <taxon>Bacteria</taxon>
        <taxon>Pseudomonadati</taxon>
        <taxon>Bacteroidota</taxon>
        <taxon>Cytophagia</taxon>
        <taxon>Cytophagales</taxon>
        <taxon>Spirosomataceae</taxon>
        <taxon>Larkinella</taxon>
    </lineage>
</organism>
<gene>
    <name evidence="6" type="ORF">ACFQ4C_21385</name>
</gene>
<keyword evidence="7" id="KW-1185">Reference proteome</keyword>
<accession>A0ABW3QD63</accession>
<evidence type="ECO:0000256" key="5">
    <source>
        <dbReference type="SAM" id="Phobius"/>
    </source>
</evidence>
<dbReference type="InterPro" id="IPR011701">
    <property type="entry name" value="MFS"/>
</dbReference>
<feature type="transmembrane region" description="Helical" evidence="5">
    <location>
        <begin position="390"/>
        <end position="411"/>
    </location>
</feature>
<feature type="transmembrane region" description="Helical" evidence="5">
    <location>
        <begin position="272"/>
        <end position="293"/>
    </location>
</feature>
<dbReference type="PANTHER" id="PTHR12778:SF9">
    <property type="entry name" value="ACETYL-COENZYME A TRANSPORTER 1"/>
    <property type="match status" value="1"/>
</dbReference>
<dbReference type="PANTHER" id="PTHR12778">
    <property type="entry name" value="SOLUTE CARRIER FAMILY 33 ACETYL-COA TRANSPORTER -RELATED"/>
    <property type="match status" value="1"/>
</dbReference>
<comment type="caution">
    <text evidence="6">The sequence shown here is derived from an EMBL/GenBank/DDBJ whole genome shotgun (WGS) entry which is preliminary data.</text>
</comment>
<name>A0ABW3QD63_9BACT</name>
<feature type="transmembrane region" description="Helical" evidence="5">
    <location>
        <begin position="174"/>
        <end position="193"/>
    </location>
</feature>
<feature type="transmembrane region" description="Helical" evidence="5">
    <location>
        <begin position="12"/>
        <end position="38"/>
    </location>
</feature>
<keyword evidence="2 5" id="KW-0812">Transmembrane</keyword>
<sequence>MPTLTQSKSLRYGTFFYLYVMQGLPSGFALTTLTNYLAGRGLSAADIARFGALVGLPWGFKFIWGPLVDRYQHSAMGRRRPWVLLAQTMAFGASLGLLLITDPVQELNTLTIAFVLHGVFASLQDVSVDALAITVVPEGERGRVNALMKGGMITGQALGSAGLALVLSQAGFQTAALLQSVVLGGLLLLTLCIREEPSHAWLSLRARLIKTEKGESASLTVLLRTLARAMLARPGLQVFLAVALIFLAERLFQRVFTLDLIQRLGWTHTAVSVLGGTYGTLLAVSVALVVGWLSDRLGALPLLRMVTLVMSLCVLGYSLAGAQWMNPVVATGGLVGRQTFESVFSIAALPVLMSLCQRSVAGAQFGFYMALSNQADVVGIYGSGLLYPHVPAPVVGIGCGVVMALAGLLLVSANRPTGRIAVLTKRG</sequence>
<dbReference type="SUPFAM" id="SSF103473">
    <property type="entry name" value="MFS general substrate transporter"/>
    <property type="match status" value="1"/>
</dbReference>
<dbReference type="InterPro" id="IPR004752">
    <property type="entry name" value="AmpG_permease/AT-1"/>
</dbReference>